<comment type="caution">
    <text evidence="2">The sequence shown here is derived from an EMBL/GenBank/DDBJ whole genome shotgun (WGS) entry which is preliminary data.</text>
</comment>
<reference evidence="3" key="1">
    <citation type="journal article" date="2019" name="Int. J. Syst. Evol. Microbiol.">
        <title>The Global Catalogue of Microorganisms (GCM) 10K type strain sequencing project: providing services to taxonomists for standard genome sequencing and annotation.</title>
        <authorList>
            <consortium name="The Broad Institute Genomics Platform"/>
            <consortium name="The Broad Institute Genome Sequencing Center for Infectious Disease"/>
            <person name="Wu L."/>
            <person name="Ma J."/>
        </authorList>
    </citation>
    <scope>NUCLEOTIDE SEQUENCE [LARGE SCALE GENOMIC DNA]</scope>
    <source>
        <strain evidence="3">JCM 17137</strain>
    </source>
</reference>
<name>A0ABP7G5J8_9ACTN</name>
<evidence type="ECO:0000256" key="1">
    <source>
        <dbReference type="SAM" id="SignalP"/>
    </source>
</evidence>
<evidence type="ECO:0000313" key="2">
    <source>
        <dbReference type="EMBL" id="GAA3754019.1"/>
    </source>
</evidence>
<accession>A0ABP7G5J8</accession>
<keyword evidence="1" id="KW-0732">Signal</keyword>
<feature type="chain" id="PRO_5046534752" evidence="1">
    <location>
        <begin position="31"/>
        <end position="58"/>
    </location>
</feature>
<dbReference type="EMBL" id="BAABDD010000019">
    <property type="protein sequence ID" value="GAA3754019.1"/>
    <property type="molecule type" value="Genomic_DNA"/>
</dbReference>
<organism evidence="2 3">
    <name type="scientific">Salinactinospora qingdaonensis</name>
    <dbReference type="NCBI Taxonomy" id="702744"/>
    <lineage>
        <taxon>Bacteria</taxon>
        <taxon>Bacillati</taxon>
        <taxon>Actinomycetota</taxon>
        <taxon>Actinomycetes</taxon>
        <taxon>Streptosporangiales</taxon>
        <taxon>Nocardiopsidaceae</taxon>
        <taxon>Salinactinospora</taxon>
    </lineage>
</organism>
<feature type="signal peptide" evidence="1">
    <location>
        <begin position="1"/>
        <end position="30"/>
    </location>
</feature>
<protein>
    <submittedName>
        <fullName evidence="2">Uncharacterized protein</fullName>
    </submittedName>
</protein>
<evidence type="ECO:0000313" key="3">
    <source>
        <dbReference type="Proteomes" id="UP001500908"/>
    </source>
</evidence>
<sequence length="58" mass="5838">MPTLRRIAAVVATTSASLAGAAFLASSAHASGGLLGPLSGILSDRRVKTDVTGVDWSR</sequence>
<dbReference type="Proteomes" id="UP001500908">
    <property type="component" value="Unassembled WGS sequence"/>
</dbReference>
<keyword evidence="3" id="KW-1185">Reference proteome</keyword>
<dbReference type="RefSeq" id="WP_344973405.1">
    <property type="nucleotide sequence ID" value="NZ_BAABDD010000019.1"/>
</dbReference>
<gene>
    <name evidence="2" type="ORF">GCM10022402_35860</name>
</gene>
<proteinExistence type="predicted"/>